<protein>
    <submittedName>
        <fullName evidence="2">Uncharacterized protein</fullName>
    </submittedName>
</protein>
<accession>A0A2T8KXS3</accession>
<organism evidence="2">
    <name type="scientific">Panicum hallii</name>
    <dbReference type="NCBI Taxonomy" id="206008"/>
    <lineage>
        <taxon>Eukaryota</taxon>
        <taxon>Viridiplantae</taxon>
        <taxon>Streptophyta</taxon>
        <taxon>Embryophyta</taxon>
        <taxon>Tracheophyta</taxon>
        <taxon>Spermatophyta</taxon>
        <taxon>Magnoliopsida</taxon>
        <taxon>Liliopsida</taxon>
        <taxon>Poales</taxon>
        <taxon>Poaceae</taxon>
        <taxon>PACMAD clade</taxon>
        <taxon>Panicoideae</taxon>
        <taxon>Panicodae</taxon>
        <taxon>Paniceae</taxon>
        <taxon>Panicinae</taxon>
        <taxon>Panicum</taxon>
        <taxon>Panicum sect. Panicum</taxon>
    </lineage>
</organism>
<sequence length="101" mass="11214">MNSQAVHRRRYSPSPSLPSLASALSMALASKQQLLLVCYHGVQEVESNQHVLHSKARRTWAGPLTRRVAPAVPRRMPPREPGAPRRGGGAKRRKETNVTWA</sequence>
<feature type="region of interest" description="Disordered" evidence="1">
    <location>
        <begin position="70"/>
        <end position="101"/>
    </location>
</feature>
<evidence type="ECO:0000313" key="2">
    <source>
        <dbReference type="EMBL" id="PVH66919.1"/>
    </source>
</evidence>
<dbReference type="Proteomes" id="UP000243499">
    <property type="component" value="Chromosome 1"/>
</dbReference>
<dbReference type="AlphaFoldDB" id="A0A2T8KXS3"/>
<name>A0A2T8KXS3_9POAL</name>
<evidence type="ECO:0000256" key="1">
    <source>
        <dbReference type="SAM" id="MobiDB-lite"/>
    </source>
</evidence>
<proteinExistence type="predicted"/>
<gene>
    <name evidence="2" type="ORF">PAHAL_1G383000</name>
</gene>
<dbReference type="EMBL" id="CM008046">
    <property type="protein sequence ID" value="PVH66919.1"/>
    <property type="molecule type" value="Genomic_DNA"/>
</dbReference>
<dbReference type="Gramene" id="PVH66919">
    <property type="protein sequence ID" value="PVH66919"/>
    <property type="gene ID" value="PAHAL_1G383000"/>
</dbReference>
<reference evidence="2" key="1">
    <citation type="submission" date="2018-04" db="EMBL/GenBank/DDBJ databases">
        <title>WGS assembly of Panicum hallii.</title>
        <authorList>
            <person name="Lovell J."/>
            <person name="Jenkins J."/>
            <person name="Lowry D."/>
            <person name="Mamidi S."/>
            <person name="Sreedasyam A."/>
            <person name="Weng X."/>
            <person name="Barry K."/>
            <person name="Bonette J."/>
            <person name="Campitelli B."/>
            <person name="Daum C."/>
            <person name="Gordon S."/>
            <person name="Gould B."/>
            <person name="Lipzen A."/>
            <person name="Macqueen A."/>
            <person name="Palacio-Mejia J."/>
            <person name="Plott C."/>
            <person name="Shakirov E."/>
            <person name="Shu S."/>
            <person name="Yoshinaga Y."/>
            <person name="Zane M."/>
            <person name="Rokhsar D."/>
            <person name="Grimwood J."/>
            <person name="Schmutz J."/>
            <person name="Juenger T."/>
        </authorList>
    </citation>
    <scope>NUCLEOTIDE SEQUENCE [LARGE SCALE GENOMIC DNA]</scope>
    <source>
        <strain evidence="2">FIL2</strain>
    </source>
</reference>